<reference evidence="8 9" key="1">
    <citation type="submission" date="2019-03" db="EMBL/GenBank/DDBJ databases">
        <title>Genomic Encyclopedia of Type Strains, Phase IV (KMG-IV): sequencing the most valuable type-strain genomes for metagenomic binning, comparative biology and taxonomic classification.</title>
        <authorList>
            <person name="Goeker M."/>
        </authorList>
    </citation>
    <scope>NUCLEOTIDE SEQUENCE [LARGE SCALE GENOMIC DNA]</scope>
    <source>
        <strain evidence="8 9">DSM 19345</strain>
    </source>
</reference>
<dbReference type="SMART" id="SM00905">
    <property type="entry name" value="FolB"/>
    <property type="match status" value="1"/>
</dbReference>
<dbReference type="NCBIfam" id="TIGR00526">
    <property type="entry name" value="folB_dom"/>
    <property type="match status" value="1"/>
</dbReference>
<dbReference type="UniPathway" id="UPA00077">
    <property type="reaction ID" value="UER00154"/>
</dbReference>
<evidence type="ECO:0000313" key="9">
    <source>
        <dbReference type="Proteomes" id="UP000295678"/>
    </source>
</evidence>
<dbReference type="PANTHER" id="PTHR42844">
    <property type="entry name" value="DIHYDRONEOPTERIN ALDOLASE 1-RELATED"/>
    <property type="match status" value="1"/>
</dbReference>
<comment type="function">
    <text evidence="6">Catalyzes the conversion of 7,8-dihydroneopterin to 6-hydroxymethyl-7,8-dihydropterin.</text>
</comment>
<dbReference type="AlphaFoldDB" id="A0A4R3M4Y1"/>
<keyword evidence="5 6" id="KW-0456">Lyase</keyword>
<keyword evidence="4 6" id="KW-0289">Folate biosynthesis</keyword>
<dbReference type="PANTHER" id="PTHR42844:SF1">
    <property type="entry name" value="DIHYDRONEOPTERIN ALDOLASE 1-RELATED"/>
    <property type="match status" value="1"/>
</dbReference>
<keyword evidence="9" id="KW-1185">Reference proteome</keyword>
<comment type="pathway">
    <text evidence="2 6">Cofactor biosynthesis; tetrahydrofolate biosynthesis; 2-amino-4-hydroxy-6-hydroxymethyl-7,8-dihydropteridine diphosphate from 7,8-dihydroneopterin triphosphate: step 3/4.</text>
</comment>
<organism evidence="8 9">
    <name type="scientific">Tepidamorphus gemmatus</name>
    <dbReference type="NCBI Taxonomy" id="747076"/>
    <lineage>
        <taxon>Bacteria</taxon>
        <taxon>Pseudomonadati</taxon>
        <taxon>Pseudomonadota</taxon>
        <taxon>Alphaproteobacteria</taxon>
        <taxon>Hyphomicrobiales</taxon>
        <taxon>Tepidamorphaceae</taxon>
        <taxon>Tepidamorphus</taxon>
    </lineage>
</organism>
<dbReference type="GO" id="GO:0005737">
    <property type="term" value="C:cytoplasm"/>
    <property type="evidence" value="ECO:0007669"/>
    <property type="project" value="TreeGrafter"/>
</dbReference>
<comment type="catalytic activity">
    <reaction evidence="1 6">
        <text>7,8-dihydroneopterin = 6-hydroxymethyl-7,8-dihydropterin + glycolaldehyde</text>
        <dbReference type="Rhea" id="RHEA:10540"/>
        <dbReference type="ChEBI" id="CHEBI:17001"/>
        <dbReference type="ChEBI" id="CHEBI:17071"/>
        <dbReference type="ChEBI" id="CHEBI:44841"/>
        <dbReference type="EC" id="4.1.2.25"/>
    </reaction>
</comment>
<evidence type="ECO:0000256" key="2">
    <source>
        <dbReference type="ARBA" id="ARBA00005013"/>
    </source>
</evidence>
<dbReference type="NCBIfam" id="TIGR00525">
    <property type="entry name" value="folB"/>
    <property type="match status" value="1"/>
</dbReference>
<dbReference type="CDD" id="cd00534">
    <property type="entry name" value="DHNA_DHNTPE"/>
    <property type="match status" value="1"/>
</dbReference>
<dbReference type="EMBL" id="SMAK01000009">
    <property type="protein sequence ID" value="TCT08330.1"/>
    <property type="molecule type" value="Genomic_DNA"/>
</dbReference>
<dbReference type="RefSeq" id="WP_132807259.1">
    <property type="nucleotide sequence ID" value="NZ_SMAK01000009.1"/>
</dbReference>
<evidence type="ECO:0000256" key="5">
    <source>
        <dbReference type="ARBA" id="ARBA00023239"/>
    </source>
</evidence>
<dbReference type="InterPro" id="IPR006157">
    <property type="entry name" value="FolB_dom"/>
</dbReference>
<accession>A0A4R3M4Y1</accession>
<dbReference type="InterPro" id="IPR006156">
    <property type="entry name" value="Dihydroneopterin_aldolase"/>
</dbReference>
<evidence type="ECO:0000256" key="6">
    <source>
        <dbReference type="RuleBase" id="RU362079"/>
    </source>
</evidence>
<protein>
    <recommendedName>
        <fullName evidence="6">7,8-dihydroneopterin aldolase</fullName>
        <ecNumber evidence="6">4.1.2.25</ecNumber>
    </recommendedName>
</protein>
<dbReference type="FunFam" id="3.30.1130.10:FF:000003">
    <property type="entry name" value="7,8-dihydroneopterin aldolase"/>
    <property type="match status" value="1"/>
</dbReference>
<gene>
    <name evidence="8" type="ORF">EDC22_1094</name>
</gene>
<dbReference type="GO" id="GO:0046656">
    <property type="term" value="P:folic acid biosynthetic process"/>
    <property type="evidence" value="ECO:0007669"/>
    <property type="project" value="UniProtKB-UniRule"/>
</dbReference>
<dbReference type="Proteomes" id="UP000295678">
    <property type="component" value="Unassembled WGS sequence"/>
</dbReference>
<evidence type="ECO:0000256" key="4">
    <source>
        <dbReference type="ARBA" id="ARBA00022909"/>
    </source>
</evidence>
<evidence type="ECO:0000259" key="7">
    <source>
        <dbReference type="SMART" id="SM00905"/>
    </source>
</evidence>
<dbReference type="InterPro" id="IPR043133">
    <property type="entry name" value="GTP-CH-I_C/QueF"/>
</dbReference>
<feature type="domain" description="Dihydroneopterin aldolase/epimerase" evidence="7">
    <location>
        <begin position="12"/>
        <end position="125"/>
    </location>
</feature>
<comment type="caution">
    <text evidence="8">The sequence shown here is derived from an EMBL/GenBank/DDBJ whole genome shotgun (WGS) entry which is preliminary data.</text>
</comment>
<dbReference type="OrthoDB" id="9808041at2"/>
<evidence type="ECO:0000256" key="3">
    <source>
        <dbReference type="ARBA" id="ARBA00005708"/>
    </source>
</evidence>
<name>A0A4R3M4Y1_9HYPH</name>
<dbReference type="SUPFAM" id="SSF55620">
    <property type="entry name" value="Tetrahydrobiopterin biosynthesis enzymes-like"/>
    <property type="match status" value="1"/>
</dbReference>
<dbReference type="GO" id="GO:0004150">
    <property type="term" value="F:dihydroneopterin aldolase activity"/>
    <property type="evidence" value="ECO:0007669"/>
    <property type="project" value="UniProtKB-UniRule"/>
</dbReference>
<dbReference type="EC" id="4.1.2.25" evidence="6"/>
<comment type="similarity">
    <text evidence="3 6">Belongs to the DHNA family.</text>
</comment>
<sequence>MRDRRRDGGDRVFFRGIVLFARHGVKAEEERLGQRFEIDLDCHLDLAPAGSTDDVTLTIDYGEVYTLVRDIVEGERFYLIEALAERIAGGLLARFARIDDVRVEIRKPAAPVAGVFDTVGVEIIRRRQ</sequence>
<dbReference type="GO" id="GO:0046654">
    <property type="term" value="P:tetrahydrofolate biosynthetic process"/>
    <property type="evidence" value="ECO:0007669"/>
    <property type="project" value="UniProtKB-UniRule"/>
</dbReference>
<evidence type="ECO:0000313" key="8">
    <source>
        <dbReference type="EMBL" id="TCT08330.1"/>
    </source>
</evidence>
<evidence type="ECO:0000256" key="1">
    <source>
        <dbReference type="ARBA" id="ARBA00001353"/>
    </source>
</evidence>
<proteinExistence type="inferred from homology"/>
<dbReference type="Pfam" id="PF02152">
    <property type="entry name" value="FolB"/>
    <property type="match status" value="1"/>
</dbReference>
<dbReference type="Gene3D" id="3.30.1130.10">
    <property type="match status" value="1"/>
</dbReference>